<dbReference type="InterPro" id="IPR040079">
    <property type="entry name" value="Glutathione_S-Trfase"/>
</dbReference>
<dbReference type="FunFam" id="3.40.30.10:FF:000014">
    <property type="entry name" value="Tau class glutathione S-transferase"/>
    <property type="match status" value="1"/>
</dbReference>
<accession>A0A7C8ZUC9</accession>
<comment type="function">
    <text evidence="3">Is involved in the conjugation of reduced glutathione to a wide number of exogenous and endogenous hydrophobic electrophiles.</text>
</comment>
<dbReference type="Gene3D" id="1.20.1050.10">
    <property type="match status" value="1"/>
</dbReference>
<evidence type="ECO:0000259" key="4">
    <source>
        <dbReference type="PROSITE" id="PS50404"/>
    </source>
</evidence>
<dbReference type="PANTHER" id="PTHR11260">
    <property type="entry name" value="GLUTATHIONE S-TRANSFERASE, GST, SUPERFAMILY, GST DOMAIN CONTAINING"/>
    <property type="match status" value="1"/>
</dbReference>
<reference evidence="6" key="2">
    <citation type="submission" date="2020-07" db="EMBL/GenBank/DDBJ databases">
        <authorList>
            <person name="Vera ALvarez R."/>
            <person name="Arias-Moreno D.M."/>
            <person name="Jimenez-Jacinto V."/>
            <person name="Jimenez-Bremont J.F."/>
            <person name="Swaminathan K."/>
            <person name="Moose S.P."/>
            <person name="Guerrero-Gonzalez M.L."/>
            <person name="Marino-Ramirez L."/>
            <person name="Landsman D."/>
            <person name="Rodriguez-Kessler M."/>
            <person name="Delgado-Sanchez P."/>
        </authorList>
    </citation>
    <scope>NUCLEOTIDE SEQUENCE</scope>
    <source>
        <tissue evidence="6">Cladode</tissue>
    </source>
</reference>
<evidence type="ECO:0000259" key="5">
    <source>
        <dbReference type="PROSITE" id="PS50405"/>
    </source>
</evidence>
<feature type="domain" description="GST N-terminal" evidence="4">
    <location>
        <begin position="6"/>
        <end position="85"/>
    </location>
</feature>
<dbReference type="CDD" id="cd03185">
    <property type="entry name" value="GST_C_Tau"/>
    <property type="match status" value="1"/>
</dbReference>
<feature type="domain" description="GST C-terminal" evidence="5">
    <location>
        <begin position="91"/>
        <end position="215"/>
    </location>
</feature>
<dbReference type="InterPro" id="IPR036249">
    <property type="entry name" value="Thioredoxin-like_sf"/>
</dbReference>
<dbReference type="SFLD" id="SFLDS00019">
    <property type="entry name" value="Glutathione_Transferase_(cytos"/>
    <property type="match status" value="1"/>
</dbReference>
<evidence type="ECO:0000256" key="3">
    <source>
        <dbReference type="RuleBase" id="RU369102"/>
    </source>
</evidence>
<evidence type="ECO:0000256" key="2">
    <source>
        <dbReference type="ARBA" id="ARBA00047960"/>
    </source>
</evidence>
<dbReference type="GO" id="GO:0005829">
    <property type="term" value="C:cytosol"/>
    <property type="evidence" value="ECO:0007669"/>
    <property type="project" value="UniProtKB-SubCell"/>
</dbReference>
<comment type="similarity">
    <text evidence="3">Belongs to the GST superfamily.</text>
</comment>
<dbReference type="EMBL" id="GISG01169284">
    <property type="protein sequence ID" value="MBA4651276.1"/>
    <property type="molecule type" value="Transcribed_RNA"/>
</dbReference>
<evidence type="ECO:0000313" key="6">
    <source>
        <dbReference type="EMBL" id="MBA4651276.1"/>
    </source>
</evidence>
<dbReference type="Pfam" id="PF02798">
    <property type="entry name" value="GST_N"/>
    <property type="match status" value="1"/>
</dbReference>
<proteinExistence type="inferred from homology"/>
<dbReference type="Gene3D" id="3.40.30.10">
    <property type="entry name" value="Glutaredoxin"/>
    <property type="match status" value="1"/>
</dbReference>
<keyword evidence="1 3" id="KW-0808">Transferase</keyword>
<evidence type="ECO:0000256" key="1">
    <source>
        <dbReference type="ARBA" id="ARBA00022679"/>
    </source>
</evidence>
<dbReference type="SFLD" id="SFLDG01152">
    <property type="entry name" value="Main.3:_Omega-_and_Tau-like"/>
    <property type="match status" value="1"/>
</dbReference>
<comment type="subcellular location">
    <subcellularLocation>
        <location evidence="3">Cytoplasm</location>
        <location evidence="3">Cytosol</location>
    </subcellularLocation>
</comment>
<dbReference type="CDD" id="cd03058">
    <property type="entry name" value="GST_N_Tau"/>
    <property type="match status" value="1"/>
</dbReference>
<dbReference type="PROSITE" id="PS50405">
    <property type="entry name" value="GST_CTER"/>
    <property type="match status" value="1"/>
</dbReference>
<dbReference type="PANTHER" id="PTHR11260:SF679">
    <property type="entry name" value="GLUTATHIONE TRANSFERASE"/>
    <property type="match status" value="1"/>
</dbReference>
<dbReference type="InterPro" id="IPR045073">
    <property type="entry name" value="Omega/Tau-like"/>
</dbReference>
<dbReference type="AlphaFoldDB" id="A0A7C8ZUC9"/>
<sequence>MGEAKESVKLHGMWASPWVRRVEIALKIKGILYNYLEEDLKSKSQMLLQYNPVKKLVPVMVHHGRPIPESLIIIEYIDETWNNSPNILPLDPYQRSIVRFWTNFIDLQIFEKLRDVIKTHNDVEEEKLIKEVQENMGKLEVNVKNLWSSSNGESMGVLDILIVTLLPIIEGVEEAINIKFIDAEKFPLTFSWMRSYDKNPAVQETVPNHEHLVKFLQKLRRHFRKQALSI</sequence>
<name>A0A7C8ZUC9_OPUST</name>
<dbReference type="InterPro" id="IPR004045">
    <property type="entry name" value="Glutathione_S-Trfase_N"/>
</dbReference>
<protein>
    <recommendedName>
        <fullName evidence="3">Glutathione S-transferase</fullName>
        <ecNumber evidence="3">2.5.1.18</ecNumber>
    </recommendedName>
</protein>
<dbReference type="InterPro" id="IPR045074">
    <property type="entry name" value="GST_C_Tau"/>
</dbReference>
<comment type="catalytic activity">
    <reaction evidence="2 3">
        <text>RX + glutathione = an S-substituted glutathione + a halide anion + H(+)</text>
        <dbReference type="Rhea" id="RHEA:16437"/>
        <dbReference type="ChEBI" id="CHEBI:15378"/>
        <dbReference type="ChEBI" id="CHEBI:16042"/>
        <dbReference type="ChEBI" id="CHEBI:17792"/>
        <dbReference type="ChEBI" id="CHEBI:57925"/>
        <dbReference type="ChEBI" id="CHEBI:90779"/>
        <dbReference type="EC" id="2.5.1.18"/>
    </reaction>
</comment>
<dbReference type="InterPro" id="IPR010987">
    <property type="entry name" value="Glutathione-S-Trfase_C-like"/>
</dbReference>
<dbReference type="PROSITE" id="PS50404">
    <property type="entry name" value="GST_NTER"/>
    <property type="match status" value="1"/>
</dbReference>
<dbReference type="InterPro" id="IPR036282">
    <property type="entry name" value="Glutathione-S-Trfase_C_sf"/>
</dbReference>
<organism evidence="6">
    <name type="scientific">Opuntia streptacantha</name>
    <name type="common">Prickly pear cactus</name>
    <name type="synonym">Opuntia cardona</name>
    <dbReference type="NCBI Taxonomy" id="393608"/>
    <lineage>
        <taxon>Eukaryota</taxon>
        <taxon>Viridiplantae</taxon>
        <taxon>Streptophyta</taxon>
        <taxon>Embryophyta</taxon>
        <taxon>Tracheophyta</taxon>
        <taxon>Spermatophyta</taxon>
        <taxon>Magnoliopsida</taxon>
        <taxon>eudicotyledons</taxon>
        <taxon>Gunneridae</taxon>
        <taxon>Pentapetalae</taxon>
        <taxon>Caryophyllales</taxon>
        <taxon>Cactineae</taxon>
        <taxon>Cactaceae</taxon>
        <taxon>Opuntioideae</taxon>
        <taxon>Opuntia</taxon>
    </lineage>
</organism>
<dbReference type="EC" id="2.5.1.18" evidence="3"/>
<keyword evidence="3" id="KW-0963">Cytoplasm</keyword>
<dbReference type="SFLD" id="SFLDG00358">
    <property type="entry name" value="Main_(cytGST)"/>
    <property type="match status" value="1"/>
</dbReference>
<reference evidence="6" key="1">
    <citation type="journal article" date="2013" name="J. Plant Res.">
        <title>Effect of fungi and light on seed germination of three Opuntia species from semiarid lands of central Mexico.</title>
        <authorList>
            <person name="Delgado-Sanchez P."/>
            <person name="Jimenez-Bremont J.F."/>
            <person name="Guerrero-Gonzalez Mde L."/>
            <person name="Flores J."/>
        </authorList>
    </citation>
    <scope>NUCLEOTIDE SEQUENCE</scope>
    <source>
        <tissue evidence="6">Cladode</tissue>
    </source>
</reference>
<dbReference type="SUPFAM" id="SSF52833">
    <property type="entry name" value="Thioredoxin-like"/>
    <property type="match status" value="1"/>
</dbReference>
<dbReference type="SUPFAM" id="SSF47616">
    <property type="entry name" value="GST C-terminal domain-like"/>
    <property type="match status" value="1"/>
</dbReference>
<dbReference type="GO" id="GO:0006749">
    <property type="term" value="P:glutathione metabolic process"/>
    <property type="evidence" value="ECO:0007669"/>
    <property type="project" value="InterPro"/>
</dbReference>
<dbReference type="GO" id="GO:0004364">
    <property type="term" value="F:glutathione transferase activity"/>
    <property type="evidence" value="ECO:0007669"/>
    <property type="project" value="UniProtKB-UniRule"/>
</dbReference>